<evidence type="ECO:0000313" key="3">
    <source>
        <dbReference type="Proteomes" id="UP000215902"/>
    </source>
</evidence>
<comment type="caution">
    <text evidence="2">The sequence shown here is derived from an EMBL/GenBank/DDBJ whole genome shotgun (WGS) entry which is preliminary data.</text>
</comment>
<dbReference type="Pfam" id="PF05811">
    <property type="entry name" value="DUF842"/>
    <property type="match status" value="1"/>
</dbReference>
<dbReference type="InterPro" id="IPR008560">
    <property type="entry name" value="DUF842_euk"/>
</dbReference>
<reference evidence="2 3" key="1">
    <citation type="submission" date="2017-06" db="EMBL/GenBank/DDBJ databases">
        <title>A platform for efficient transgenesis in Macrostomum lignano, a flatworm model organism for stem cell research.</title>
        <authorList>
            <person name="Berezikov E."/>
        </authorList>
    </citation>
    <scope>NUCLEOTIDE SEQUENCE [LARGE SCALE GENOMIC DNA]</scope>
    <source>
        <strain evidence="2">DV1</strain>
        <tissue evidence="2">Whole organism</tissue>
    </source>
</reference>
<dbReference type="PANTHER" id="PTHR21096:SF0">
    <property type="entry name" value="PROTEIN FAM136A"/>
    <property type="match status" value="1"/>
</dbReference>
<keyword evidence="3" id="KW-1185">Reference proteome</keyword>
<protein>
    <recommendedName>
        <fullName evidence="4">Protein FAM136A</fullName>
    </recommendedName>
</protein>
<accession>A0A267GT74</accession>
<organism evidence="2 3">
    <name type="scientific">Macrostomum lignano</name>
    <dbReference type="NCBI Taxonomy" id="282301"/>
    <lineage>
        <taxon>Eukaryota</taxon>
        <taxon>Metazoa</taxon>
        <taxon>Spiralia</taxon>
        <taxon>Lophotrochozoa</taxon>
        <taxon>Platyhelminthes</taxon>
        <taxon>Rhabditophora</taxon>
        <taxon>Macrostomorpha</taxon>
        <taxon>Macrostomida</taxon>
        <taxon>Macrostomidae</taxon>
        <taxon>Macrostomum</taxon>
    </lineage>
</organism>
<dbReference type="GO" id="GO:0005737">
    <property type="term" value="C:cytoplasm"/>
    <property type="evidence" value="ECO:0007669"/>
    <property type="project" value="TreeGrafter"/>
</dbReference>
<sequence length="152" mass="17264">PFKMSEEMNEIQKVFQDEVHKQIGLIDKQYLRKLQADTFRCSIRCVEDVQAYPSPRDSQSCLERCGQVVQQAEKDIEVELSGFQNRVQRCMMDCGDRAKDGLPASPSSDQIAKARVASEACAEKCVRTHLEQHLPTAMKKIGERLKGYKVSL</sequence>
<comment type="similarity">
    <text evidence="1">Belongs to the FAM136 family.</text>
</comment>
<gene>
    <name evidence="2" type="ORF">BOX15_Mlig022310g1</name>
</gene>
<evidence type="ECO:0008006" key="4">
    <source>
        <dbReference type="Google" id="ProtNLM"/>
    </source>
</evidence>
<proteinExistence type="inferred from homology"/>
<dbReference type="STRING" id="282301.A0A267GT74"/>
<dbReference type="AlphaFoldDB" id="A0A267GT74"/>
<name>A0A267GT74_9PLAT</name>
<dbReference type="PANTHER" id="PTHR21096">
    <property type="entry name" value="PROTEIN FAM136A"/>
    <property type="match status" value="1"/>
</dbReference>
<dbReference type="Proteomes" id="UP000215902">
    <property type="component" value="Unassembled WGS sequence"/>
</dbReference>
<dbReference type="EMBL" id="NIVC01000158">
    <property type="protein sequence ID" value="PAA89226.1"/>
    <property type="molecule type" value="Genomic_DNA"/>
</dbReference>
<evidence type="ECO:0000256" key="1">
    <source>
        <dbReference type="ARBA" id="ARBA00009952"/>
    </source>
</evidence>
<dbReference type="OrthoDB" id="9975421at2759"/>
<feature type="non-terminal residue" evidence="2">
    <location>
        <position position="1"/>
    </location>
</feature>
<evidence type="ECO:0000313" key="2">
    <source>
        <dbReference type="EMBL" id="PAA89226.1"/>
    </source>
</evidence>